<protein>
    <submittedName>
        <fullName evidence="1">Uncharacterized protein</fullName>
    </submittedName>
</protein>
<gene>
    <name evidence="1" type="ORF">MSIBF_A1730002</name>
</gene>
<sequence>MDEENSKQILQEGEGYISGKKDVKTGRITLGCSI</sequence>
<dbReference type="EMBL" id="CCXY01000083">
    <property type="protein sequence ID" value="CEG11833.1"/>
    <property type="molecule type" value="Genomic_DNA"/>
</dbReference>
<accession>A0A098E764</accession>
<organism evidence="1">
    <name type="scientific">groundwater metagenome</name>
    <dbReference type="NCBI Taxonomy" id="717931"/>
    <lineage>
        <taxon>unclassified sequences</taxon>
        <taxon>metagenomes</taxon>
        <taxon>ecological metagenomes</taxon>
    </lineage>
</organism>
<evidence type="ECO:0000313" key="1">
    <source>
        <dbReference type="EMBL" id="CEG11833.1"/>
    </source>
</evidence>
<dbReference type="AlphaFoldDB" id="A0A098E764"/>
<proteinExistence type="predicted"/>
<name>A0A098E764_9ZZZZ</name>
<reference evidence="1" key="1">
    <citation type="submission" date="2014-09" db="EMBL/GenBank/DDBJ databases">
        <authorList>
            <person name="Probst J Alexander"/>
        </authorList>
    </citation>
    <scope>NUCLEOTIDE SEQUENCE</scope>
</reference>